<name>A0ABW8T5M6_9CLOT</name>
<dbReference type="Pfam" id="PF12670">
    <property type="entry name" value="DUF3792"/>
    <property type="match status" value="1"/>
</dbReference>
<reference evidence="2 3" key="1">
    <citation type="submission" date="2024-11" db="EMBL/GenBank/DDBJ databases">
        <authorList>
            <person name="Heng Y.C."/>
            <person name="Lim A.C.H."/>
            <person name="Lee J.K.Y."/>
            <person name="Kittelmann S."/>
        </authorList>
    </citation>
    <scope>NUCLEOTIDE SEQUENCE [LARGE SCALE GENOMIC DNA]</scope>
    <source>
        <strain evidence="2 3">WILCCON 0185</strain>
    </source>
</reference>
<keyword evidence="3" id="KW-1185">Reference proteome</keyword>
<dbReference type="InterPro" id="IPR023804">
    <property type="entry name" value="DUF3792_TM"/>
</dbReference>
<feature type="transmembrane region" description="Helical" evidence="1">
    <location>
        <begin position="15"/>
        <end position="36"/>
    </location>
</feature>
<evidence type="ECO:0000313" key="2">
    <source>
        <dbReference type="EMBL" id="MFL0247391.1"/>
    </source>
</evidence>
<dbReference type="EMBL" id="JBJHZZ010000006">
    <property type="protein sequence ID" value="MFL0247391.1"/>
    <property type="molecule type" value="Genomic_DNA"/>
</dbReference>
<evidence type="ECO:0000313" key="3">
    <source>
        <dbReference type="Proteomes" id="UP001623591"/>
    </source>
</evidence>
<keyword evidence="1" id="KW-0812">Transmembrane</keyword>
<dbReference type="Proteomes" id="UP001623591">
    <property type="component" value="Unassembled WGS sequence"/>
</dbReference>
<proteinExistence type="predicted"/>
<dbReference type="RefSeq" id="WP_406769843.1">
    <property type="nucleotide sequence ID" value="NZ_JBJHZZ010000006.1"/>
</dbReference>
<protein>
    <submittedName>
        <fullName evidence="2">TIGR04086 family membrane protein</fullName>
    </submittedName>
</protein>
<organism evidence="2 3">
    <name type="scientific">Candidatus Clostridium stratigraminis</name>
    <dbReference type="NCBI Taxonomy" id="3381661"/>
    <lineage>
        <taxon>Bacteria</taxon>
        <taxon>Bacillati</taxon>
        <taxon>Bacillota</taxon>
        <taxon>Clostridia</taxon>
        <taxon>Eubacteriales</taxon>
        <taxon>Clostridiaceae</taxon>
        <taxon>Clostridium</taxon>
    </lineage>
</organism>
<comment type="caution">
    <text evidence="2">The sequence shown here is derived from an EMBL/GenBank/DDBJ whole genome shotgun (WGS) entry which is preliminary data.</text>
</comment>
<feature type="transmembrane region" description="Helical" evidence="1">
    <location>
        <begin position="42"/>
        <end position="63"/>
    </location>
</feature>
<feature type="transmembrane region" description="Helical" evidence="1">
    <location>
        <begin position="102"/>
        <end position="120"/>
    </location>
</feature>
<gene>
    <name evidence="2" type="ORF">ACJDUG_10445</name>
</gene>
<keyword evidence="1" id="KW-1133">Transmembrane helix</keyword>
<sequence length="122" mass="13448">MEENKKNYVYIGKGVLRGLIVTLVIAFLLALIQTYSSIGESALSICILLTSMISIIYASIYSAKKIGSRGWLVGLLTSVLYILIIYIATFVWGKEAINMRDLWRVMLALVTGILSGMLGINL</sequence>
<dbReference type="NCBIfam" id="TIGR04086">
    <property type="entry name" value="TIGR04086_membr"/>
    <property type="match status" value="1"/>
</dbReference>
<accession>A0ABW8T5M6</accession>
<keyword evidence="1" id="KW-0472">Membrane</keyword>
<feature type="transmembrane region" description="Helical" evidence="1">
    <location>
        <begin position="70"/>
        <end position="90"/>
    </location>
</feature>
<evidence type="ECO:0000256" key="1">
    <source>
        <dbReference type="SAM" id="Phobius"/>
    </source>
</evidence>